<dbReference type="EMBL" id="LXQA010433927">
    <property type="protein sequence ID" value="MCI51574.1"/>
    <property type="molecule type" value="Genomic_DNA"/>
</dbReference>
<sequence>MSWKSSVSCASRRSGWCGAPVSKDGASGNLYHLR</sequence>
<evidence type="ECO:0000313" key="3">
    <source>
        <dbReference type="Proteomes" id="UP000265520"/>
    </source>
</evidence>
<evidence type="ECO:0000313" key="2">
    <source>
        <dbReference type="EMBL" id="MCI51574.1"/>
    </source>
</evidence>
<proteinExistence type="predicted"/>
<organism evidence="2 3">
    <name type="scientific">Trifolium medium</name>
    <dbReference type="NCBI Taxonomy" id="97028"/>
    <lineage>
        <taxon>Eukaryota</taxon>
        <taxon>Viridiplantae</taxon>
        <taxon>Streptophyta</taxon>
        <taxon>Embryophyta</taxon>
        <taxon>Tracheophyta</taxon>
        <taxon>Spermatophyta</taxon>
        <taxon>Magnoliopsida</taxon>
        <taxon>eudicotyledons</taxon>
        <taxon>Gunneridae</taxon>
        <taxon>Pentapetalae</taxon>
        <taxon>rosids</taxon>
        <taxon>fabids</taxon>
        <taxon>Fabales</taxon>
        <taxon>Fabaceae</taxon>
        <taxon>Papilionoideae</taxon>
        <taxon>50 kb inversion clade</taxon>
        <taxon>NPAAA clade</taxon>
        <taxon>Hologalegina</taxon>
        <taxon>IRL clade</taxon>
        <taxon>Trifolieae</taxon>
        <taxon>Trifolium</taxon>
    </lineage>
</organism>
<name>A0A392STN1_9FABA</name>
<dbReference type="AlphaFoldDB" id="A0A392STN1"/>
<feature type="non-terminal residue" evidence="2">
    <location>
        <position position="34"/>
    </location>
</feature>
<feature type="compositionally biased region" description="Polar residues" evidence="1">
    <location>
        <begin position="1"/>
        <end position="11"/>
    </location>
</feature>
<evidence type="ECO:0000256" key="1">
    <source>
        <dbReference type="SAM" id="MobiDB-lite"/>
    </source>
</evidence>
<feature type="region of interest" description="Disordered" evidence="1">
    <location>
        <begin position="1"/>
        <end position="34"/>
    </location>
</feature>
<protein>
    <submittedName>
        <fullName evidence="2">Uncharacterized protein</fullName>
    </submittedName>
</protein>
<dbReference type="Proteomes" id="UP000265520">
    <property type="component" value="Unassembled WGS sequence"/>
</dbReference>
<reference evidence="2 3" key="1">
    <citation type="journal article" date="2018" name="Front. Plant Sci.">
        <title>Red Clover (Trifolium pratense) and Zigzag Clover (T. medium) - A Picture of Genomic Similarities and Differences.</title>
        <authorList>
            <person name="Dluhosova J."/>
            <person name="Istvanek J."/>
            <person name="Nedelnik J."/>
            <person name="Repkova J."/>
        </authorList>
    </citation>
    <scope>NUCLEOTIDE SEQUENCE [LARGE SCALE GENOMIC DNA]</scope>
    <source>
        <strain evidence="3">cv. 10/8</strain>
        <tissue evidence="2">Leaf</tissue>
    </source>
</reference>
<accession>A0A392STN1</accession>
<keyword evidence="3" id="KW-1185">Reference proteome</keyword>
<comment type="caution">
    <text evidence="2">The sequence shown here is derived from an EMBL/GenBank/DDBJ whole genome shotgun (WGS) entry which is preliminary data.</text>
</comment>